<dbReference type="OrthoDB" id="6778955at2759"/>
<evidence type="ECO:0000259" key="1">
    <source>
        <dbReference type="Pfam" id="PF18701"/>
    </source>
</evidence>
<organism evidence="2 3">
    <name type="scientific">Ignelater luminosus</name>
    <name type="common">Cucubano</name>
    <name type="synonym">Pyrophorus luminosus</name>
    <dbReference type="NCBI Taxonomy" id="2038154"/>
    <lineage>
        <taxon>Eukaryota</taxon>
        <taxon>Metazoa</taxon>
        <taxon>Ecdysozoa</taxon>
        <taxon>Arthropoda</taxon>
        <taxon>Hexapoda</taxon>
        <taxon>Insecta</taxon>
        <taxon>Pterygota</taxon>
        <taxon>Neoptera</taxon>
        <taxon>Endopterygota</taxon>
        <taxon>Coleoptera</taxon>
        <taxon>Polyphaga</taxon>
        <taxon>Elateriformia</taxon>
        <taxon>Elateroidea</taxon>
        <taxon>Elateridae</taxon>
        <taxon>Agrypninae</taxon>
        <taxon>Pyrophorini</taxon>
        <taxon>Ignelater</taxon>
    </lineage>
</organism>
<comment type="caution">
    <text evidence="2">The sequence shown here is derived from an EMBL/GenBank/DDBJ whole genome shotgun (WGS) entry which is preliminary data.</text>
</comment>
<protein>
    <recommendedName>
        <fullName evidence="1">DUF5641 domain-containing protein</fullName>
    </recommendedName>
</protein>
<sequence length="151" mass="17394">IEAILNSRPLSPLTSDPEDVSALTPAHFLIGKKLIALPELNVLDIPEGRLRRFQRMQAMVQQHWTRWQREYLSELQVRTKWRQTSQQRLKIGTLVLIRNDNLCTLNWQLGRITSIHPDKDQVIQVVGVKVRGGEVTRAVNRICALPIEESE</sequence>
<name>A0A8K0CQ41_IGNLU</name>
<reference evidence="2" key="1">
    <citation type="submission" date="2019-08" db="EMBL/GenBank/DDBJ databases">
        <title>The genome of the North American firefly Photinus pyralis.</title>
        <authorList>
            <consortium name="Photinus pyralis genome working group"/>
            <person name="Fallon T.R."/>
            <person name="Sander Lower S.E."/>
            <person name="Weng J.-K."/>
        </authorList>
    </citation>
    <scope>NUCLEOTIDE SEQUENCE</scope>
    <source>
        <strain evidence="2">TRF0915ILg1</strain>
        <tissue evidence="2">Whole body</tissue>
    </source>
</reference>
<keyword evidence="3" id="KW-1185">Reference proteome</keyword>
<feature type="non-terminal residue" evidence="2">
    <location>
        <position position="1"/>
    </location>
</feature>
<dbReference type="PANTHER" id="PTHR47331">
    <property type="entry name" value="PHD-TYPE DOMAIN-CONTAINING PROTEIN"/>
    <property type="match status" value="1"/>
</dbReference>
<evidence type="ECO:0000313" key="2">
    <source>
        <dbReference type="EMBL" id="KAF2891515.1"/>
    </source>
</evidence>
<evidence type="ECO:0000313" key="3">
    <source>
        <dbReference type="Proteomes" id="UP000801492"/>
    </source>
</evidence>
<accession>A0A8K0CQ41</accession>
<dbReference type="Pfam" id="PF18701">
    <property type="entry name" value="DUF5641"/>
    <property type="match status" value="1"/>
</dbReference>
<dbReference type="InterPro" id="IPR040676">
    <property type="entry name" value="DUF5641"/>
</dbReference>
<dbReference type="AlphaFoldDB" id="A0A8K0CQ41"/>
<dbReference type="EMBL" id="VTPC01029850">
    <property type="protein sequence ID" value="KAF2891515.1"/>
    <property type="molecule type" value="Genomic_DNA"/>
</dbReference>
<gene>
    <name evidence="2" type="ORF">ILUMI_14658</name>
</gene>
<proteinExistence type="predicted"/>
<feature type="domain" description="DUF5641" evidence="1">
    <location>
        <begin position="52"/>
        <end position="145"/>
    </location>
</feature>
<dbReference type="Proteomes" id="UP000801492">
    <property type="component" value="Unassembled WGS sequence"/>
</dbReference>